<dbReference type="PRINTS" id="PR00080">
    <property type="entry name" value="SDRFAMILY"/>
</dbReference>
<dbReference type="RefSeq" id="WP_095583757.1">
    <property type="nucleotide sequence ID" value="NZ_JAJQQQ010000001.1"/>
</dbReference>
<evidence type="ECO:0000256" key="2">
    <source>
        <dbReference type="ARBA" id="ARBA00023002"/>
    </source>
</evidence>
<dbReference type="Proteomes" id="UP000218944">
    <property type="component" value="Unassembled WGS sequence"/>
</dbReference>
<dbReference type="PANTHER" id="PTHR43639">
    <property type="entry name" value="OXIDOREDUCTASE, SHORT-CHAIN DEHYDROGENASE/REDUCTASE FAMILY (AFU_ORTHOLOGUE AFUA_5G02870)"/>
    <property type="match status" value="1"/>
</dbReference>
<dbReference type="CDD" id="cd05233">
    <property type="entry name" value="SDR_c"/>
    <property type="match status" value="1"/>
</dbReference>
<organism evidence="3 4">
    <name type="scientific">Streptomyces albireticuli</name>
    <dbReference type="NCBI Taxonomy" id="1940"/>
    <lineage>
        <taxon>Bacteria</taxon>
        <taxon>Bacillati</taxon>
        <taxon>Actinomycetota</taxon>
        <taxon>Actinomycetes</taxon>
        <taxon>Kitasatosporales</taxon>
        <taxon>Streptomycetaceae</taxon>
        <taxon>Streptomyces</taxon>
    </lineage>
</organism>
<keyword evidence="4" id="KW-1185">Reference proteome</keyword>
<comment type="caution">
    <text evidence="3">The sequence shown here is derived from an EMBL/GenBank/DDBJ whole genome shotgun (WGS) entry which is preliminary data.</text>
</comment>
<dbReference type="InterPro" id="IPR002347">
    <property type="entry name" value="SDR_fam"/>
</dbReference>
<comment type="similarity">
    <text evidence="1">Belongs to the short-chain dehydrogenases/reductases (SDR) family.</text>
</comment>
<sequence length="247" mass="25410">MSETVRPVALVTGSSSGIGAAVATRLAVGGTRVVVNSARSVEAGEKLARSLPDAVYVRADVSVEAEARRLVTAAVEHYGRLDLLVNNAGVTRAVPHADLEGASPAVWREIFALNVFGTWQTTVAAMPHLAATGAGAVVNISSVAGSRPAGSSIPYAVSKAAIEHMTVLLAHTVGPRVRVNAVAPGLIETPWTRGSDFFAPVAEKVRESTPLRRVGLPEDVAEAVLALAGASYTTGQVLLVDGGAHLI</sequence>
<dbReference type="InterPro" id="IPR020904">
    <property type="entry name" value="Sc_DH/Rdtase_CS"/>
</dbReference>
<dbReference type="PRINTS" id="PR00081">
    <property type="entry name" value="GDHRDH"/>
</dbReference>
<evidence type="ECO:0000313" key="4">
    <source>
        <dbReference type="Proteomes" id="UP000218944"/>
    </source>
</evidence>
<keyword evidence="2" id="KW-0560">Oxidoreductase</keyword>
<dbReference type="SUPFAM" id="SSF51735">
    <property type="entry name" value="NAD(P)-binding Rossmann-fold domains"/>
    <property type="match status" value="1"/>
</dbReference>
<dbReference type="FunFam" id="3.40.50.720:FF:000084">
    <property type="entry name" value="Short-chain dehydrogenase reductase"/>
    <property type="match status" value="1"/>
</dbReference>
<reference evidence="3 4" key="1">
    <citation type="submission" date="2017-08" db="EMBL/GenBank/DDBJ databases">
        <title>Genome sequence of Streptomyces albireticuli NRRL B-1670.</title>
        <authorList>
            <person name="Graham D.E."/>
            <person name="Mahan K.M."/>
            <person name="Klingeman D.M."/>
            <person name="Hettich R.L."/>
            <person name="Parry R.J."/>
            <person name="Spain J.C."/>
        </authorList>
    </citation>
    <scope>NUCLEOTIDE SEQUENCE [LARGE SCALE GENOMIC DNA]</scope>
    <source>
        <strain evidence="3 4">NRRL B-1670</strain>
    </source>
</reference>
<dbReference type="InterPro" id="IPR036291">
    <property type="entry name" value="NAD(P)-bd_dom_sf"/>
</dbReference>
<dbReference type="EMBL" id="NSJV01000545">
    <property type="protein sequence ID" value="PAU45690.1"/>
    <property type="molecule type" value="Genomic_DNA"/>
</dbReference>
<evidence type="ECO:0000256" key="1">
    <source>
        <dbReference type="ARBA" id="ARBA00006484"/>
    </source>
</evidence>
<name>A0A2A2D2Y5_9ACTN</name>
<dbReference type="PROSITE" id="PS00061">
    <property type="entry name" value="ADH_SHORT"/>
    <property type="match status" value="1"/>
</dbReference>
<gene>
    <name evidence="3" type="ORF">CK936_28115</name>
</gene>
<dbReference type="AlphaFoldDB" id="A0A2A2D2Y5"/>
<dbReference type="Pfam" id="PF13561">
    <property type="entry name" value="adh_short_C2"/>
    <property type="match status" value="1"/>
</dbReference>
<dbReference type="Gene3D" id="3.40.50.720">
    <property type="entry name" value="NAD(P)-binding Rossmann-like Domain"/>
    <property type="match status" value="1"/>
</dbReference>
<proteinExistence type="inferred from homology"/>
<protein>
    <submittedName>
        <fullName evidence="3">Polyketide synthase</fullName>
    </submittedName>
</protein>
<accession>A0A2A2D2Y5</accession>
<dbReference type="GO" id="GO:0016491">
    <property type="term" value="F:oxidoreductase activity"/>
    <property type="evidence" value="ECO:0007669"/>
    <property type="project" value="UniProtKB-KW"/>
</dbReference>
<evidence type="ECO:0000313" key="3">
    <source>
        <dbReference type="EMBL" id="PAU45690.1"/>
    </source>
</evidence>
<dbReference type="PANTHER" id="PTHR43639:SF1">
    <property type="entry name" value="SHORT-CHAIN DEHYDROGENASE_REDUCTASE FAMILY PROTEIN"/>
    <property type="match status" value="1"/>
</dbReference>